<dbReference type="PANTHER" id="PTHR11040:SF140">
    <property type="entry name" value="ZRT (ZRT), IRT- (IRT-) LIKE PROTEIN TRANSPORTER"/>
    <property type="match status" value="1"/>
</dbReference>
<dbReference type="InterPro" id="IPR003689">
    <property type="entry name" value="ZIP"/>
</dbReference>
<keyword evidence="2 6" id="KW-0812">Transmembrane</keyword>
<feature type="transmembrane region" description="Helical" evidence="6">
    <location>
        <begin position="319"/>
        <end position="338"/>
    </location>
</feature>
<keyword evidence="4 6" id="KW-0472">Membrane</keyword>
<dbReference type="GO" id="GO:0005385">
    <property type="term" value="F:zinc ion transmembrane transporter activity"/>
    <property type="evidence" value="ECO:0007669"/>
    <property type="project" value="TreeGrafter"/>
</dbReference>
<organism evidence="7 8">
    <name type="scientific">Biomphalaria pfeifferi</name>
    <name type="common">Bloodfluke planorb</name>
    <name type="synonym">Freshwater snail</name>
    <dbReference type="NCBI Taxonomy" id="112525"/>
    <lineage>
        <taxon>Eukaryota</taxon>
        <taxon>Metazoa</taxon>
        <taxon>Spiralia</taxon>
        <taxon>Lophotrochozoa</taxon>
        <taxon>Mollusca</taxon>
        <taxon>Gastropoda</taxon>
        <taxon>Heterobranchia</taxon>
        <taxon>Euthyneura</taxon>
        <taxon>Panpulmonata</taxon>
        <taxon>Hygrophila</taxon>
        <taxon>Lymnaeoidea</taxon>
        <taxon>Planorbidae</taxon>
        <taxon>Biomphalaria</taxon>
    </lineage>
</organism>
<evidence type="ECO:0000256" key="6">
    <source>
        <dbReference type="SAM" id="Phobius"/>
    </source>
</evidence>
<feature type="compositionally biased region" description="Low complexity" evidence="5">
    <location>
        <begin position="129"/>
        <end position="142"/>
    </location>
</feature>
<evidence type="ECO:0000256" key="3">
    <source>
        <dbReference type="ARBA" id="ARBA00022989"/>
    </source>
</evidence>
<dbReference type="GO" id="GO:0005886">
    <property type="term" value="C:plasma membrane"/>
    <property type="evidence" value="ECO:0007669"/>
    <property type="project" value="TreeGrafter"/>
</dbReference>
<gene>
    <name evidence="7" type="ORF">Bpfe_016407</name>
</gene>
<dbReference type="Proteomes" id="UP001233172">
    <property type="component" value="Unassembled WGS sequence"/>
</dbReference>
<feature type="transmembrane region" description="Helical" evidence="6">
    <location>
        <begin position="245"/>
        <end position="266"/>
    </location>
</feature>
<dbReference type="PANTHER" id="PTHR11040">
    <property type="entry name" value="ZINC/IRON TRANSPORTER"/>
    <property type="match status" value="1"/>
</dbReference>
<evidence type="ECO:0000256" key="2">
    <source>
        <dbReference type="ARBA" id="ARBA00022692"/>
    </source>
</evidence>
<dbReference type="Pfam" id="PF02535">
    <property type="entry name" value="Zip"/>
    <property type="match status" value="1"/>
</dbReference>
<reference evidence="7" key="2">
    <citation type="submission" date="2023-04" db="EMBL/GenBank/DDBJ databases">
        <authorList>
            <person name="Bu L."/>
            <person name="Lu L."/>
            <person name="Laidemitt M.R."/>
            <person name="Zhang S.M."/>
            <person name="Mutuku M."/>
            <person name="Mkoji G."/>
            <person name="Steinauer M."/>
            <person name="Loker E.S."/>
        </authorList>
    </citation>
    <scope>NUCLEOTIDE SEQUENCE</scope>
    <source>
        <strain evidence="7">KasaAsao</strain>
        <tissue evidence="7">Whole Snail</tissue>
    </source>
</reference>
<feature type="transmembrane region" description="Helical" evidence="6">
    <location>
        <begin position="345"/>
        <end position="364"/>
    </location>
</feature>
<feature type="transmembrane region" description="Helical" evidence="6">
    <location>
        <begin position="86"/>
        <end position="106"/>
    </location>
</feature>
<feature type="transmembrane region" description="Helical" evidence="6">
    <location>
        <begin position="47"/>
        <end position="66"/>
    </location>
</feature>
<proteinExistence type="predicted"/>
<dbReference type="AlphaFoldDB" id="A0AAD8F7F5"/>
<evidence type="ECO:0000313" key="8">
    <source>
        <dbReference type="Proteomes" id="UP001233172"/>
    </source>
</evidence>
<evidence type="ECO:0000256" key="4">
    <source>
        <dbReference type="ARBA" id="ARBA00023136"/>
    </source>
</evidence>
<protein>
    <submittedName>
        <fullName evidence="7">Zinc transporter ZIP1</fullName>
    </submittedName>
</protein>
<dbReference type="EMBL" id="JASAOG010000080">
    <property type="protein sequence ID" value="KAK0054140.1"/>
    <property type="molecule type" value="Genomic_DNA"/>
</dbReference>
<comment type="subcellular location">
    <subcellularLocation>
        <location evidence="1">Membrane</location>
        <topology evidence="1">Multi-pass membrane protein</topology>
    </subcellularLocation>
</comment>
<feature type="transmembrane region" description="Helical" evidence="6">
    <location>
        <begin position="218"/>
        <end position="239"/>
    </location>
</feature>
<feature type="transmembrane region" description="Helical" evidence="6">
    <location>
        <begin position="278"/>
        <end position="299"/>
    </location>
</feature>
<evidence type="ECO:0000256" key="1">
    <source>
        <dbReference type="ARBA" id="ARBA00004141"/>
    </source>
</evidence>
<evidence type="ECO:0000256" key="5">
    <source>
        <dbReference type="SAM" id="MobiDB-lite"/>
    </source>
</evidence>
<feature type="transmembrane region" description="Helical" evidence="6">
    <location>
        <begin position="6"/>
        <end position="27"/>
    </location>
</feature>
<reference evidence="7" key="1">
    <citation type="journal article" date="2023" name="PLoS Negl. Trop. Dis.">
        <title>A genome sequence for Biomphalaria pfeifferi, the major vector snail for the human-infecting parasite Schistosoma mansoni.</title>
        <authorList>
            <person name="Bu L."/>
            <person name="Lu L."/>
            <person name="Laidemitt M.R."/>
            <person name="Zhang S.M."/>
            <person name="Mutuku M."/>
            <person name="Mkoji G."/>
            <person name="Steinauer M."/>
            <person name="Loker E.S."/>
        </authorList>
    </citation>
    <scope>NUCLEOTIDE SEQUENCE</scope>
    <source>
        <strain evidence="7">KasaAsao</strain>
    </source>
</reference>
<keyword evidence="3 6" id="KW-1133">Transmembrane helix</keyword>
<comment type="caution">
    <text evidence="7">The sequence shown here is derived from an EMBL/GenBank/DDBJ whole genome shotgun (WGS) entry which is preliminary data.</text>
</comment>
<name>A0AAD8F7F5_BIOPF</name>
<sequence length="366" mass="40316">MDPLYVKIITLGVLIALTLLLGVLPYFLVLRGSSSLISTRKQEKVNAYLNCFAGGVFLGTLLLHLLTEGSEVFEEYKSSINLHVEIPLFNIFVAVGFFLVAFLELFMRSWLFNEAPDTKLEIDVPNPASSGNNSQGQYGSLGRRSGQDQGGNHIEHEHNCTQHEQQCLLASDRHHCVTSQTASGDVVENGVNQNEESVTLQVKVISDSKTKTPTGIRAYLLLVALSFHTIFDGLAVGLQKNTSEVWQVFAAISVHKSIIAFCLGLEMFKSEPQRPSRAFIWLCFFALMSPIGIGIGIFLTSGEVDDHARMLSSSILQGLAAGIFLYVTFLELLCVYIGHNSHGEFFSIFFSLVGFVVMALVKLIDE</sequence>
<feature type="region of interest" description="Disordered" evidence="5">
    <location>
        <begin position="123"/>
        <end position="155"/>
    </location>
</feature>
<keyword evidence="8" id="KW-1185">Reference proteome</keyword>
<accession>A0AAD8F7F5</accession>
<evidence type="ECO:0000313" key="7">
    <source>
        <dbReference type="EMBL" id="KAK0054140.1"/>
    </source>
</evidence>